<dbReference type="InterPro" id="IPR001314">
    <property type="entry name" value="Peptidase_S1A"/>
</dbReference>
<keyword evidence="10" id="KW-1185">Reference proteome</keyword>
<protein>
    <submittedName>
        <fullName evidence="9">Serine protease</fullName>
    </submittedName>
</protein>
<dbReference type="InterPro" id="IPR001254">
    <property type="entry name" value="Trypsin_dom"/>
</dbReference>
<evidence type="ECO:0000256" key="2">
    <source>
        <dbReference type="ARBA" id="ARBA00007664"/>
    </source>
</evidence>
<evidence type="ECO:0000256" key="3">
    <source>
        <dbReference type="ARBA" id="ARBA00022525"/>
    </source>
</evidence>
<comment type="subcellular location">
    <subcellularLocation>
        <location evidence="1">Secreted</location>
    </subcellularLocation>
</comment>
<sequence length="254" mass="25917">MTAHAIVGGTTAPRGDFPFMVSLMENGYPYCGGTLVRPQWVLTAAHCVAKRSPGTLTAIIGRVDAFGAGGQPRAVDKVSIDPAYDDATEDYDVALVHLSGPTVGVPAPRLVAAGDRSAQAPGVQATVIGFGSTAAQRPDGDGPVEYPAALQQTRVSILADQRCAAVFNGRDEPAVRTDLMLCAGGDGRHDACVGDSGGPLLVPDAAVGGWIQVAITSWGAGCAVAGVPGVYTRLADPQIAAFIAGILAVVRAWK</sequence>
<keyword evidence="7" id="KW-0720">Serine protease</keyword>
<dbReference type="FunFam" id="2.40.10.10:FF:000068">
    <property type="entry name" value="transmembrane protease serine 2"/>
    <property type="match status" value="1"/>
</dbReference>
<keyword evidence="4" id="KW-0732">Signal</keyword>
<dbReference type="AlphaFoldDB" id="A0A8J7WUZ7"/>
<dbReference type="InterPro" id="IPR043504">
    <property type="entry name" value="Peptidase_S1_PA_chymotrypsin"/>
</dbReference>
<dbReference type="RefSeq" id="WP_211471862.1">
    <property type="nucleotide sequence ID" value="NZ_JAGSXH010000171.1"/>
</dbReference>
<name>A0A8J7WUZ7_9ACTN</name>
<dbReference type="InterPro" id="IPR033116">
    <property type="entry name" value="TRYPSIN_SER"/>
</dbReference>
<evidence type="ECO:0000313" key="10">
    <source>
        <dbReference type="Proteomes" id="UP000677913"/>
    </source>
</evidence>
<dbReference type="PROSITE" id="PS00134">
    <property type="entry name" value="TRYPSIN_HIS"/>
    <property type="match status" value="1"/>
</dbReference>
<dbReference type="InterPro" id="IPR050430">
    <property type="entry name" value="Peptidase_S1"/>
</dbReference>
<dbReference type="SUPFAM" id="SSF50494">
    <property type="entry name" value="Trypsin-like serine proteases"/>
    <property type="match status" value="1"/>
</dbReference>
<dbReference type="FunFam" id="2.40.10.10:FF:000054">
    <property type="entry name" value="Complement C1r subcomponent"/>
    <property type="match status" value="1"/>
</dbReference>
<evidence type="ECO:0000256" key="5">
    <source>
        <dbReference type="ARBA" id="ARBA00023157"/>
    </source>
</evidence>
<dbReference type="CDD" id="cd00190">
    <property type="entry name" value="Tryp_SPc"/>
    <property type="match status" value="1"/>
</dbReference>
<evidence type="ECO:0000256" key="7">
    <source>
        <dbReference type="RuleBase" id="RU363034"/>
    </source>
</evidence>
<keyword evidence="7" id="KW-0378">Hydrolase</keyword>
<dbReference type="PROSITE" id="PS50240">
    <property type="entry name" value="TRYPSIN_DOM"/>
    <property type="match status" value="1"/>
</dbReference>
<gene>
    <name evidence="9" type="ORF">KGA66_26485</name>
</gene>
<dbReference type="PRINTS" id="PR00722">
    <property type="entry name" value="CHYMOTRYPSIN"/>
</dbReference>
<evidence type="ECO:0000256" key="4">
    <source>
        <dbReference type="ARBA" id="ARBA00022729"/>
    </source>
</evidence>
<feature type="domain" description="Peptidase S1" evidence="8">
    <location>
        <begin position="6"/>
        <end position="254"/>
    </location>
</feature>
<evidence type="ECO:0000256" key="6">
    <source>
        <dbReference type="ARBA" id="ARBA00023180"/>
    </source>
</evidence>
<keyword evidence="3" id="KW-0964">Secreted</keyword>
<dbReference type="PANTHER" id="PTHR24276">
    <property type="entry name" value="POLYSERASE-RELATED"/>
    <property type="match status" value="1"/>
</dbReference>
<dbReference type="GO" id="GO:0004252">
    <property type="term" value="F:serine-type endopeptidase activity"/>
    <property type="evidence" value="ECO:0007669"/>
    <property type="project" value="InterPro"/>
</dbReference>
<reference evidence="9" key="1">
    <citation type="submission" date="2021-04" db="EMBL/GenBank/DDBJ databases">
        <title>Genome based classification of Actinospica acidithermotolerans sp. nov., an actinobacterium isolated from an Indonesian hot spring.</title>
        <authorList>
            <person name="Kusuma A.B."/>
            <person name="Putra K.E."/>
            <person name="Nafisah S."/>
            <person name="Loh J."/>
            <person name="Nouioui I."/>
            <person name="Goodfellow M."/>
        </authorList>
    </citation>
    <scope>NUCLEOTIDE SEQUENCE</scope>
    <source>
        <strain evidence="9">DSM 45618</strain>
    </source>
</reference>
<accession>A0A8J7WUZ7</accession>
<evidence type="ECO:0000259" key="8">
    <source>
        <dbReference type="PROSITE" id="PS50240"/>
    </source>
</evidence>
<dbReference type="EMBL" id="JAGSXH010000171">
    <property type="protein sequence ID" value="MBS2966614.1"/>
    <property type="molecule type" value="Genomic_DNA"/>
</dbReference>
<dbReference type="InterPro" id="IPR009003">
    <property type="entry name" value="Peptidase_S1_PA"/>
</dbReference>
<comment type="similarity">
    <text evidence="2">Belongs to the peptidase S1 family.</text>
</comment>
<dbReference type="Proteomes" id="UP000677913">
    <property type="component" value="Unassembled WGS sequence"/>
</dbReference>
<dbReference type="GO" id="GO:0006508">
    <property type="term" value="P:proteolysis"/>
    <property type="evidence" value="ECO:0007669"/>
    <property type="project" value="UniProtKB-KW"/>
</dbReference>
<dbReference type="PROSITE" id="PS00135">
    <property type="entry name" value="TRYPSIN_SER"/>
    <property type="match status" value="1"/>
</dbReference>
<evidence type="ECO:0000313" key="9">
    <source>
        <dbReference type="EMBL" id="MBS2966614.1"/>
    </source>
</evidence>
<dbReference type="Gene3D" id="2.40.10.10">
    <property type="entry name" value="Trypsin-like serine proteases"/>
    <property type="match status" value="1"/>
</dbReference>
<keyword evidence="7 9" id="KW-0645">Protease</keyword>
<dbReference type="PANTHER" id="PTHR24276:SF98">
    <property type="entry name" value="FI18310P1-RELATED"/>
    <property type="match status" value="1"/>
</dbReference>
<dbReference type="Pfam" id="PF00089">
    <property type="entry name" value="Trypsin"/>
    <property type="match status" value="1"/>
</dbReference>
<keyword evidence="6" id="KW-0325">Glycoprotein</keyword>
<organism evidence="9 10">
    <name type="scientific">Actinocrinis puniceicyclus</name>
    <dbReference type="NCBI Taxonomy" id="977794"/>
    <lineage>
        <taxon>Bacteria</taxon>
        <taxon>Bacillati</taxon>
        <taxon>Actinomycetota</taxon>
        <taxon>Actinomycetes</taxon>
        <taxon>Catenulisporales</taxon>
        <taxon>Actinospicaceae</taxon>
        <taxon>Actinocrinis</taxon>
    </lineage>
</organism>
<keyword evidence="5" id="KW-1015">Disulfide bond</keyword>
<comment type="caution">
    <text evidence="9">The sequence shown here is derived from an EMBL/GenBank/DDBJ whole genome shotgun (WGS) entry which is preliminary data.</text>
</comment>
<dbReference type="SMART" id="SM00020">
    <property type="entry name" value="Tryp_SPc"/>
    <property type="match status" value="1"/>
</dbReference>
<dbReference type="GO" id="GO:0005576">
    <property type="term" value="C:extracellular region"/>
    <property type="evidence" value="ECO:0007669"/>
    <property type="project" value="UniProtKB-SubCell"/>
</dbReference>
<evidence type="ECO:0000256" key="1">
    <source>
        <dbReference type="ARBA" id="ARBA00004613"/>
    </source>
</evidence>
<dbReference type="InterPro" id="IPR018114">
    <property type="entry name" value="TRYPSIN_HIS"/>
</dbReference>
<proteinExistence type="inferred from homology"/>